<proteinExistence type="predicted"/>
<protein>
    <submittedName>
        <fullName evidence="4">CRISPR-associated protein Cmr2</fullName>
    </submittedName>
</protein>
<dbReference type="Gene3D" id="3.30.70.2220">
    <property type="entry name" value="CRISPR-Cas system, Cmr2 subunit, D1 domain, cysteine cluster"/>
    <property type="match status" value="1"/>
</dbReference>
<dbReference type="GO" id="GO:0051607">
    <property type="term" value="P:defense response to virus"/>
    <property type="evidence" value="ECO:0007669"/>
    <property type="project" value="UniProtKB-KW"/>
</dbReference>
<evidence type="ECO:0000256" key="2">
    <source>
        <dbReference type="ARBA" id="ARBA00023118"/>
    </source>
</evidence>
<dbReference type="InterPro" id="IPR043128">
    <property type="entry name" value="Rev_trsase/Diguanyl_cyclase"/>
</dbReference>
<dbReference type="Gene3D" id="3.30.70.270">
    <property type="match status" value="1"/>
</dbReference>
<evidence type="ECO:0000259" key="3">
    <source>
        <dbReference type="PROSITE" id="PS50887"/>
    </source>
</evidence>
<dbReference type="EMBL" id="JAAHFQ010000005">
    <property type="protein sequence ID" value="NER26167.1"/>
    <property type="molecule type" value="Genomic_DNA"/>
</dbReference>
<dbReference type="Pfam" id="PF22335">
    <property type="entry name" value="Cas10-Cmr2_palm2"/>
    <property type="match status" value="1"/>
</dbReference>
<keyword evidence="2" id="KW-0051">Antiviral defense</keyword>
<accession>A0A6B3N3M0</accession>
<dbReference type="Pfam" id="PF12469">
    <property type="entry name" value="Cmr2_N"/>
    <property type="match status" value="1"/>
</dbReference>
<comment type="caution">
    <text evidence="4">The sequence shown here is derived from an EMBL/GenBank/DDBJ whole genome shotgun (WGS) entry which is preliminary data.</text>
</comment>
<name>A0A6B3N3M0_9CYAN</name>
<feature type="domain" description="GGDEF" evidence="3">
    <location>
        <begin position="322"/>
        <end position="483"/>
    </location>
</feature>
<sequence>MSEESPPRQYTAISFAPVQGFIEKSRKLRDLYGASLILSFLSYKLVEKAKSLELEVISPGLPTVQEGMPNRILVKGKARFERNEVQKTLLTEWQKVLKTCREWVEDNLGIPKDQYYWSQTEEQVDSSDIPLARGARGVNGESVNPQYKRKQKGEWERWGSYTWEIFWGYGESVQAAMDDLETRKLKRDWTAINWTGESSSLTGTDAIAWHQLGKKSNQPWRTLTQQEQDEQELFYRRLSWLLDNPDYRVGKASLSLQELRDYEQSKPDDIGKYIAPNERLSIPELVKRLVTYDQIADDIKIEKLKKKKDDPEFKDIIRKAGYYTGWFMGDGDKVGDKLQHLASRYGNEEEKGDEQLKDFTDLMRKWGKDFQGNKQLFPQGKGRVIYAGGDDFLGVLYSEETKKDDLPEKVKPIEALQWLLTIENHWVNLQNNIKQELNLDFTFSVGFVWAGHQVPQRDILQHCREAEKRAKSLGRNRVTIRVVFNSGQYVQWTCPWDYLHVLKNYRDRDGKTWGEDPNWNHIYNDWAQLKARHAIRLKEKSDNVDDRIALALFDLYFSDKSSRTDKLKPINKDYLTDSENSQHIIRKDSSSVEFIEWIDGLINIGWQLCSNS</sequence>
<evidence type="ECO:0000313" key="4">
    <source>
        <dbReference type="EMBL" id="NER26167.1"/>
    </source>
</evidence>
<reference evidence="4" key="1">
    <citation type="submission" date="2019-11" db="EMBL/GenBank/DDBJ databases">
        <title>Genomic insights into an expanded diversity of filamentous marine cyanobacteria reveals the extraordinary biosynthetic potential of Moorea and Okeania.</title>
        <authorList>
            <person name="Ferreira Leao T."/>
            <person name="Wang M."/>
            <person name="Moss N."/>
            <person name="Da Silva R."/>
            <person name="Sanders J."/>
            <person name="Nurk S."/>
            <person name="Gurevich A."/>
            <person name="Humphrey G."/>
            <person name="Reher R."/>
            <person name="Zhu Q."/>
            <person name="Belda-Ferre P."/>
            <person name="Glukhov E."/>
            <person name="Rex R."/>
            <person name="Dorrestein P.C."/>
            <person name="Knight R."/>
            <person name="Pevzner P."/>
            <person name="Gerwick W.H."/>
            <person name="Gerwick L."/>
        </authorList>
    </citation>
    <scope>NUCLEOTIDE SEQUENCE</scope>
    <source>
        <strain evidence="4">SIO1C4</strain>
    </source>
</reference>
<dbReference type="AlphaFoldDB" id="A0A6B3N3M0"/>
<dbReference type="InterPro" id="IPR000160">
    <property type="entry name" value="GGDEF_dom"/>
</dbReference>
<keyword evidence="1" id="KW-0547">Nucleotide-binding</keyword>
<organism evidence="4">
    <name type="scientific">Symploca sp. SIO1C4</name>
    <dbReference type="NCBI Taxonomy" id="2607765"/>
    <lineage>
        <taxon>Bacteria</taxon>
        <taxon>Bacillati</taxon>
        <taxon>Cyanobacteriota</taxon>
        <taxon>Cyanophyceae</taxon>
        <taxon>Coleofasciculales</taxon>
        <taxon>Coleofasciculaceae</taxon>
        <taxon>Symploca</taxon>
    </lineage>
</organism>
<dbReference type="PROSITE" id="PS50887">
    <property type="entry name" value="GGDEF"/>
    <property type="match status" value="1"/>
</dbReference>
<dbReference type="InterPro" id="IPR038242">
    <property type="entry name" value="Cmr2_N"/>
</dbReference>
<dbReference type="InterPro" id="IPR024615">
    <property type="entry name" value="CRISPR-assoc_Cmr2_N"/>
</dbReference>
<dbReference type="InterPro" id="IPR054767">
    <property type="entry name" value="Cas10-Cmr2_palm2"/>
</dbReference>
<dbReference type="GO" id="GO:0000166">
    <property type="term" value="F:nucleotide binding"/>
    <property type="evidence" value="ECO:0007669"/>
    <property type="project" value="UniProtKB-KW"/>
</dbReference>
<gene>
    <name evidence="4" type="ORF">F6J89_00450</name>
</gene>
<evidence type="ECO:0000256" key="1">
    <source>
        <dbReference type="ARBA" id="ARBA00022741"/>
    </source>
</evidence>